<proteinExistence type="predicted"/>
<dbReference type="PANTHER" id="PTHR21666">
    <property type="entry name" value="PEPTIDASE-RELATED"/>
    <property type="match status" value="1"/>
</dbReference>
<dbReference type="PANTHER" id="PTHR21666:SF294">
    <property type="entry name" value="PEPTIDASE M23"/>
    <property type="match status" value="1"/>
</dbReference>
<evidence type="ECO:0000259" key="1">
    <source>
        <dbReference type="Pfam" id="PF01551"/>
    </source>
</evidence>
<protein>
    <submittedName>
        <fullName evidence="2">M23 family metallopeptidase</fullName>
    </submittedName>
</protein>
<dbReference type="AlphaFoldDB" id="A0A2M9Y507"/>
<dbReference type="InterPro" id="IPR016047">
    <property type="entry name" value="M23ase_b-sheet_dom"/>
</dbReference>
<dbReference type="GO" id="GO:0004222">
    <property type="term" value="F:metalloendopeptidase activity"/>
    <property type="evidence" value="ECO:0007669"/>
    <property type="project" value="TreeGrafter"/>
</dbReference>
<evidence type="ECO:0000313" key="3">
    <source>
        <dbReference type="Proteomes" id="UP000297891"/>
    </source>
</evidence>
<gene>
    <name evidence="2" type="ORF">EHQ30_09175</name>
</gene>
<dbReference type="InterPro" id="IPR011055">
    <property type="entry name" value="Dup_hybrid_motif"/>
</dbReference>
<dbReference type="RefSeq" id="WP_100789917.1">
    <property type="nucleotide sequence ID" value="NZ_NPDQ01000002.1"/>
</dbReference>
<dbReference type="Gene3D" id="2.70.70.10">
    <property type="entry name" value="Glucose Permease (Domain IIA)"/>
    <property type="match status" value="1"/>
</dbReference>
<organism evidence="2 3">
    <name type="scientific">Leptospira brenneri</name>
    <dbReference type="NCBI Taxonomy" id="2023182"/>
    <lineage>
        <taxon>Bacteria</taxon>
        <taxon>Pseudomonadati</taxon>
        <taxon>Spirochaetota</taxon>
        <taxon>Spirochaetia</taxon>
        <taxon>Leptospirales</taxon>
        <taxon>Leptospiraceae</taxon>
        <taxon>Leptospira</taxon>
    </lineage>
</organism>
<dbReference type="OrthoDB" id="9809488at2"/>
<dbReference type="EMBL" id="RQFP01000001">
    <property type="protein sequence ID" value="TGK96748.1"/>
    <property type="molecule type" value="Genomic_DNA"/>
</dbReference>
<dbReference type="SUPFAM" id="SSF51261">
    <property type="entry name" value="Duplicated hybrid motif"/>
    <property type="match status" value="1"/>
</dbReference>
<dbReference type="InterPro" id="IPR050570">
    <property type="entry name" value="Cell_wall_metabolism_enzyme"/>
</dbReference>
<reference evidence="2" key="1">
    <citation type="journal article" date="2019" name="PLoS Negl. Trop. Dis.">
        <title>Revisiting the worldwide diversity of Leptospira species in the environment.</title>
        <authorList>
            <person name="Vincent A.T."/>
            <person name="Schiettekatte O."/>
            <person name="Bourhy P."/>
            <person name="Veyrier F.J."/>
            <person name="Picardeau M."/>
        </authorList>
    </citation>
    <scope>NUCLEOTIDE SEQUENCE [LARGE SCALE GENOMIC DNA]</scope>
    <source>
        <strain evidence="2">201800277</strain>
    </source>
</reference>
<evidence type="ECO:0000313" key="2">
    <source>
        <dbReference type="EMBL" id="TGK96748.1"/>
    </source>
</evidence>
<dbReference type="CDD" id="cd12797">
    <property type="entry name" value="M23_peptidase"/>
    <property type="match status" value="1"/>
</dbReference>
<name>A0A2M9Y507_9LEPT</name>
<dbReference type="Pfam" id="PF01551">
    <property type="entry name" value="Peptidase_M23"/>
    <property type="match status" value="1"/>
</dbReference>
<dbReference type="Proteomes" id="UP000297891">
    <property type="component" value="Unassembled WGS sequence"/>
</dbReference>
<accession>A0A2M9Y507</accession>
<keyword evidence="3" id="KW-1185">Reference proteome</keyword>
<comment type="caution">
    <text evidence="2">The sequence shown here is derived from an EMBL/GenBank/DDBJ whole genome shotgun (WGS) entry which is preliminary data.</text>
</comment>
<sequence length="401" mass="45803">MRFGIFLIFLFYPIGFLIAKEHSEFCSMDRLCVIYIQDKTGVDVYFQNKIAIEETNTTLSVNASYKNMKSSVKLPLVTVLSGPKRKKLFRLNVNKPNKRWVYQIKYKWILGDFSVTHNPKAIYDLPFEKGQKVRIYQGYKGTKSHQGDNRYSIDFGLKDGDLITAARDGIVVDTEEKNSEGGFEIKYIHSANYVKILHEDGTIGQYAHLRYMGVLVKRGQKVLSGTPIGYTGSTGFSDGPHLHFEVYKPTSGLRKKTIPTLFRTESSEAEIVSEGQLHWRRDPSEPLVKTDSDVDEIQICESVQTLERLGCNLTSFAKTGPIYFYIPLLKPSRYKIQISVRKIGTSIVKLYNWETNPEWWDTYLDVQLEESAEPLEGDWVATVSIDGVIQKELSFQLTSVK</sequence>
<feature type="domain" description="M23ase beta-sheet core" evidence="1">
    <location>
        <begin position="151"/>
        <end position="248"/>
    </location>
</feature>